<evidence type="ECO:0000313" key="1">
    <source>
        <dbReference type="Proteomes" id="UP000887576"/>
    </source>
</evidence>
<sequence>MYFRISLDLMCLFEANCCELFTKKKMVNAIAIDLGASYCCVGIFQRGNVVFIPDDQGNCKMPSYVAFTDTELLVGHAAKSQMKRNPANTVFDIPRLLGRRFEDPVLQSYKKHRPFKIIVAEGGHLKIEVVFKAMLLTKMKQMAEEFLDQPVKDVVITTSTYFTFSKRHALRSACEIVGLNPIRFVSSATAAGIAYGLDKTFERTVLIFDLGGGTLDVSILTVEYSIIEVKSVAGDKLLGGEDFTDRLVNHCVAEFRRKHKKDLTSNPRALCRLRDACEDAKRTLSSSARADIVIDSLFKGIDFFTNISRSCFEELCSDLFPSIIDTVEKALPKRMEKEDIHDIVLVGGSTRIPKIQNILSEFFDGKKLSKNINPDEAAAHGAAVQAAILSGDISGILQGMLLVDVAPLSLGIETAGGVMAKIVNCNSTVPTKTTPEFTTFADNQPAVLIQIYEGESAIAAENNLLGKLVLQNISPAPSGEPRIKVTFDIDANCVLMVTVKDESTGKQDRIVITNPENHSSNDDYKEIINEPEKYQVERADQKIVRKIVLS</sequence>
<name>A0AC34R2U2_9BILA</name>
<reference evidence="2" key="1">
    <citation type="submission" date="2022-11" db="UniProtKB">
        <authorList>
            <consortium name="WormBaseParasite"/>
        </authorList>
    </citation>
    <scope>IDENTIFICATION</scope>
</reference>
<accession>A0AC34R2U2</accession>
<evidence type="ECO:0000313" key="2">
    <source>
        <dbReference type="WBParaSite" id="JU765_v2.g280.t1"/>
    </source>
</evidence>
<proteinExistence type="predicted"/>
<dbReference type="WBParaSite" id="JU765_v2.g280.t1">
    <property type="protein sequence ID" value="JU765_v2.g280.t1"/>
    <property type="gene ID" value="JU765_v2.g280"/>
</dbReference>
<organism evidence="1 2">
    <name type="scientific">Panagrolaimus sp. JU765</name>
    <dbReference type="NCBI Taxonomy" id="591449"/>
    <lineage>
        <taxon>Eukaryota</taxon>
        <taxon>Metazoa</taxon>
        <taxon>Ecdysozoa</taxon>
        <taxon>Nematoda</taxon>
        <taxon>Chromadorea</taxon>
        <taxon>Rhabditida</taxon>
        <taxon>Tylenchina</taxon>
        <taxon>Panagrolaimomorpha</taxon>
        <taxon>Panagrolaimoidea</taxon>
        <taxon>Panagrolaimidae</taxon>
        <taxon>Panagrolaimus</taxon>
    </lineage>
</organism>
<dbReference type="Proteomes" id="UP000887576">
    <property type="component" value="Unplaced"/>
</dbReference>
<protein>
    <submittedName>
        <fullName evidence="2">Heat shock protein 70</fullName>
    </submittedName>
</protein>